<reference evidence="3" key="1">
    <citation type="submission" date="2017-02" db="UniProtKB">
        <authorList>
            <consortium name="WormBaseParasite"/>
        </authorList>
    </citation>
    <scope>IDENTIFICATION</scope>
</reference>
<dbReference type="AlphaFoldDB" id="A0A0M3HFP7"/>
<organism evidence="2 3">
    <name type="scientific">Ascaris lumbricoides</name>
    <name type="common">Giant roundworm</name>
    <dbReference type="NCBI Taxonomy" id="6252"/>
    <lineage>
        <taxon>Eukaryota</taxon>
        <taxon>Metazoa</taxon>
        <taxon>Ecdysozoa</taxon>
        <taxon>Nematoda</taxon>
        <taxon>Chromadorea</taxon>
        <taxon>Rhabditida</taxon>
        <taxon>Spirurina</taxon>
        <taxon>Ascaridomorpha</taxon>
        <taxon>Ascaridoidea</taxon>
        <taxon>Ascarididae</taxon>
        <taxon>Ascaris</taxon>
    </lineage>
</organism>
<accession>A0A0M3HFP7</accession>
<proteinExistence type="predicted"/>
<keyword evidence="1" id="KW-0472">Membrane</keyword>
<dbReference type="WBParaSite" id="ALUE_0000034201-mRNA-1">
    <property type="protein sequence ID" value="ALUE_0000034201-mRNA-1"/>
    <property type="gene ID" value="ALUE_0000034201"/>
</dbReference>
<name>A0A0M3HFP7_ASCLU</name>
<feature type="transmembrane region" description="Helical" evidence="1">
    <location>
        <begin position="60"/>
        <end position="79"/>
    </location>
</feature>
<dbReference type="Proteomes" id="UP000036681">
    <property type="component" value="Unplaced"/>
</dbReference>
<keyword evidence="1" id="KW-0812">Transmembrane</keyword>
<sequence>MIIAMIRVEIDDLNYIKLSFITVNLVPFGPDVGDHEVFPGMLNPGKMIDLHMYFPFYGGLYNYSIVSVYAIIISINKICK</sequence>
<keyword evidence="2" id="KW-1185">Reference proteome</keyword>
<keyword evidence="1" id="KW-1133">Transmembrane helix</keyword>
<evidence type="ECO:0000313" key="3">
    <source>
        <dbReference type="WBParaSite" id="ALUE_0000034201-mRNA-1"/>
    </source>
</evidence>
<protein>
    <submittedName>
        <fullName evidence="3">COesterase domain-containing protein</fullName>
    </submittedName>
</protein>
<evidence type="ECO:0000256" key="1">
    <source>
        <dbReference type="SAM" id="Phobius"/>
    </source>
</evidence>
<evidence type="ECO:0000313" key="2">
    <source>
        <dbReference type="Proteomes" id="UP000036681"/>
    </source>
</evidence>